<feature type="transmembrane region" description="Helical" evidence="1">
    <location>
        <begin position="40"/>
        <end position="57"/>
    </location>
</feature>
<dbReference type="PROSITE" id="PS50244">
    <property type="entry name" value="S5A_REDUCTASE"/>
    <property type="match status" value="1"/>
</dbReference>
<dbReference type="PANTHER" id="PTHR32251">
    <property type="entry name" value="3-OXO-5-ALPHA-STEROID 4-DEHYDROGENASE"/>
    <property type="match status" value="1"/>
</dbReference>
<protein>
    <submittedName>
        <fullName evidence="2">DUF1295 domain-containing protein</fullName>
    </submittedName>
</protein>
<sequence length="265" mass="29366">MTLWDLGSGPALASAATVAIIAVVAWIISVARRNAGIADVIWGGFMLAGSAAFMLKLDQPGPRAAWLLAMIALWALRLSLHIGWRNHGQPEDRRYQAIRERNQPHFALKSLYLVFGLQAALAWIIALPLFAAIGSGAPIGWLDAAGVLLWLAGFLFEAIADAQLARFRKRHAGFADQARPVMDSGLWRYSRHPNYFGECCLWWGFYLVALSAGAGWTIFSPLLMTVLLLKVSGVALLERDMVERRPAYRQYIERTNAFIPGPRHE</sequence>
<reference evidence="2 3" key="1">
    <citation type="submission" date="2020-02" db="EMBL/GenBank/DDBJ databases">
        <authorList>
            <person name="Kim M.K."/>
        </authorList>
    </citation>
    <scope>NUCLEOTIDE SEQUENCE [LARGE SCALE GENOMIC DNA]</scope>
    <source>
        <strain evidence="2 3">17J57-3</strain>
    </source>
</reference>
<dbReference type="PANTHER" id="PTHR32251:SF17">
    <property type="entry name" value="STEROID 5-ALPHA REDUCTASE C-TERMINAL DOMAIN-CONTAINING PROTEIN"/>
    <property type="match status" value="1"/>
</dbReference>
<feature type="transmembrane region" description="Helical" evidence="1">
    <location>
        <begin position="111"/>
        <end position="133"/>
    </location>
</feature>
<feature type="transmembrane region" description="Helical" evidence="1">
    <location>
        <begin position="139"/>
        <end position="160"/>
    </location>
</feature>
<feature type="transmembrane region" description="Helical" evidence="1">
    <location>
        <begin position="6"/>
        <end position="28"/>
    </location>
</feature>
<dbReference type="RefSeq" id="WP_163959820.1">
    <property type="nucleotide sequence ID" value="NZ_JAAIVB010000003.1"/>
</dbReference>
<evidence type="ECO:0000313" key="3">
    <source>
        <dbReference type="Proteomes" id="UP000482155"/>
    </source>
</evidence>
<keyword evidence="1" id="KW-0812">Transmembrane</keyword>
<evidence type="ECO:0000256" key="1">
    <source>
        <dbReference type="SAM" id="Phobius"/>
    </source>
</evidence>
<keyword evidence="1" id="KW-0472">Membrane</keyword>
<feature type="transmembrane region" description="Helical" evidence="1">
    <location>
        <begin position="195"/>
        <end position="212"/>
    </location>
</feature>
<name>A0A6B3SFE6_9BURK</name>
<organism evidence="2 3">
    <name type="scientific">Noviherbaspirillum galbum</name>
    <dbReference type="NCBI Taxonomy" id="2709383"/>
    <lineage>
        <taxon>Bacteria</taxon>
        <taxon>Pseudomonadati</taxon>
        <taxon>Pseudomonadota</taxon>
        <taxon>Betaproteobacteria</taxon>
        <taxon>Burkholderiales</taxon>
        <taxon>Oxalobacteraceae</taxon>
        <taxon>Noviherbaspirillum</taxon>
    </lineage>
</organism>
<keyword evidence="1" id="KW-1133">Transmembrane helix</keyword>
<proteinExistence type="predicted"/>
<comment type="caution">
    <text evidence="2">The sequence shown here is derived from an EMBL/GenBank/DDBJ whole genome shotgun (WGS) entry which is preliminary data.</text>
</comment>
<keyword evidence="3" id="KW-1185">Reference proteome</keyword>
<dbReference type="Pfam" id="PF06966">
    <property type="entry name" value="DUF1295"/>
    <property type="match status" value="1"/>
</dbReference>
<feature type="transmembrane region" description="Helical" evidence="1">
    <location>
        <begin position="63"/>
        <end position="84"/>
    </location>
</feature>
<dbReference type="Proteomes" id="UP000482155">
    <property type="component" value="Unassembled WGS sequence"/>
</dbReference>
<accession>A0A6B3SFE6</accession>
<dbReference type="EMBL" id="JAAIVB010000003">
    <property type="protein sequence ID" value="NEX59564.1"/>
    <property type="molecule type" value="Genomic_DNA"/>
</dbReference>
<dbReference type="Gene3D" id="1.20.120.1630">
    <property type="match status" value="1"/>
</dbReference>
<evidence type="ECO:0000313" key="2">
    <source>
        <dbReference type="EMBL" id="NEX59564.1"/>
    </source>
</evidence>
<dbReference type="GO" id="GO:0016020">
    <property type="term" value="C:membrane"/>
    <property type="evidence" value="ECO:0007669"/>
    <property type="project" value="TreeGrafter"/>
</dbReference>
<dbReference type="AlphaFoldDB" id="A0A6B3SFE6"/>
<gene>
    <name evidence="2" type="ORF">G3574_00595</name>
</gene>
<dbReference type="InterPro" id="IPR010721">
    <property type="entry name" value="UstE-like"/>
</dbReference>